<organism evidence="1 2">
    <name type="scientific">Kribbella sancticallisti</name>
    <dbReference type="NCBI Taxonomy" id="460087"/>
    <lineage>
        <taxon>Bacteria</taxon>
        <taxon>Bacillati</taxon>
        <taxon>Actinomycetota</taxon>
        <taxon>Actinomycetes</taxon>
        <taxon>Propionibacteriales</taxon>
        <taxon>Kribbellaceae</taxon>
        <taxon>Kribbella</taxon>
    </lineage>
</organism>
<proteinExistence type="predicted"/>
<name>A0ABN2ESU7_9ACTN</name>
<evidence type="ECO:0000313" key="2">
    <source>
        <dbReference type="Proteomes" id="UP001500393"/>
    </source>
</evidence>
<reference evidence="1 2" key="1">
    <citation type="journal article" date="2019" name="Int. J. Syst. Evol. Microbiol.">
        <title>The Global Catalogue of Microorganisms (GCM) 10K type strain sequencing project: providing services to taxonomists for standard genome sequencing and annotation.</title>
        <authorList>
            <consortium name="The Broad Institute Genomics Platform"/>
            <consortium name="The Broad Institute Genome Sequencing Center for Infectious Disease"/>
            <person name="Wu L."/>
            <person name="Ma J."/>
        </authorList>
    </citation>
    <scope>NUCLEOTIDE SEQUENCE [LARGE SCALE GENOMIC DNA]</scope>
    <source>
        <strain evidence="1 2">JCM 14969</strain>
    </source>
</reference>
<sequence>MDFCEGVDRIDLRANGGSLSAGADGLVTLGTSGGFDLHDWGGGAWTLRSAQTGSYVTVTGSRTLVANHPGPSTWEVNETFELIPLNETTSVLRHRNSDCFVTVGAGRFGHCVG</sequence>
<dbReference type="Gene3D" id="2.80.10.50">
    <property type="match status" value="1"/>
</dbReference>
<dbReference type="InterPro" id="IPR008999">
    <property type="entry name" value="Actin-crosslinking"/>
</dbReference>
<gene>
    <name evidence="1" type="ORF">GCM10009789_80240</name>
</gene>
<comment type="caution">
    <text evidence="1">The sequence shown here is derived from an EMBL/GenBank/DDBJ whole genome shotgun (WGS) entry which is preliminary data.</text>
</comment>
<keyword evidence="2" id="KW-1185">Reference proteome</keyword>
<protein>
    <submittedName>
        <fullName evidence="1">Uncharacterized protein</fullName>
    </submittedName>
</protein>
<evidence type="ECO:0000313" key="1">
    <source>
        <dbReference type="EMBL" id="GAA1614044.1"/>
    </source>
</evidence>
<dbReference type="RefSeq" id="WP_344222000.1">
    <property type="nucleotide sequence ID" value="NZ_BAAAOS010000064.1"/>
</dbReference>
<dbReference type="SUPFAM" id="SSF50405">
    <property type="entry name" value="Actin-crosslinking proteins"/>
    <property type="match status" value="1"/>
</dbReference>
<dbReference type="Proteomes" id="UP001500393">
    <property type="component" value="Unassembled WGS sequence"/>
</dbReference>
<accession>A0ABN2ESU7</accession>
<dbReference type="EMBL" id="BAAAOS010000064">
    <property type="protein sequence ID" value="GAA1614044.1"/>
    <property type="molecule type" value="Genomic_DNA"/>
</dbReference>